<dbReference type="Proteomes" id="UP000204092">
    <property type="component" value="Segment"/>
</dbReference>
<proteinExistence type="predicted"/>
<keyword evidence="2" id="KW-1185">Reference proteome</keyword>
<reference evidence="1 2" key="1">
    <citation type="journal article" date="2009" name="Virology">
        <title>Genomic analysis of the smallest giant virus--Feldmannia sp. virus 158.</title>
        <authorList>
            <person name="Schroeder D.C."/>
            <person name="Park Y."/>
            <person name="Yoon H.M."/>
            <person name="Lee Y.S."/>
            <person name="Kang S.W."/>
            <person name="Meints R.H."/>
            <person name="Ivey R.G."/>
            <person name="Choi T.J."/>
        </authorList>
    </citation>
    <scope>NUCLEOTIDE SEQUENCE [LARGE SCALE GENOMIC DNA]</scope>
    <source>
        <strain evidence="1">FsV-158</strain>
    </source>
</reference>
<sequence length="99" mass="11702">MGDFQFPRFGGWPKHKLDFLETMSSRQAPVLREMPYVPITEEVEELNPSFKCSACQQKLRMDYSQKEECWVFRSSVRHADLVLHHPVCYNVIVHKTTQM</sequence>
<dbReference type="GeneID" id="6804807"/>
<dbReference type="RefSeq" id="YP_002154646.1">
    <property type="nucleotide sequence ID" value="NC_011183.1"/>
</dbReference>
<organism evidence="1 2">
    <name type="scientific">Feldmannia species virus</name>
    <dbReference type="NCBI Taxonomy" id="39420"/>
    <lineage>
        <taxon>Viruses</taxon>
        <taxon>Varidnaviria</taxon>
        <taxon>Bamfordvirae</taxon>
        <taxon>Nucleocytoviricota</taxon>
        <taxon>Megaviricetes</taxon>
        <taxon>Algavirales</taxon>
        <taxon>Phycodnaviridae</taxon>
        <taxon>Phaeovirus</taxon>
        <taxon>Phaeovirus feldmanniae</taxon>
    </lineage>
</organism>
<dbReference type="KEGG" id="vg:6804807"/>
<evidence type="ECO:0000313" key="1">
    <source>
        <dbReference type="EMBL" id="ACH46776.1"/>
    </source>
</evidence>
<protein>
    <submittedName>
        <fullName evidence="1">Uncharacterized protein</fullName>
    </submittedName>
</protein>
<accession>B5LWB3</accession>
<dbReference type="EMBL" id="EU916176">
    <property type="protein sequence ID" value="ACH46776.1"/>
    <property type="molecule type" value="Genomic_DNA"/>
</dbReference>
<evidence type="ECO:0000313" key="2">
    <source>
        <dbReference type="Proteomes" id="UP000204092"/>
    </source>
</evidence>
<name>B5LWB3_9PHYC</name>